<dbReference type="RefSeq" id="WP_120188761.1">
    <property type="nucleotide sequence ID" value="NZ_MCHY01000007.1"/>
</dbReference>
<dbReference type="InterPro" id="IPR002808">
    <property type="entry name" value="AdoCbi_amidolase"/>
</dbReference>
<evidence type="ECO:0000313" key="2">
    <source>
        <dbReference type="Proteomes" id="UP000284219"/>
    </source>
</evidence>
<dbReference type="EMBL" id="MCHY01000007">
    <property type="protein sequence ID" value="RKD24944.1"/>
    <property type="molecule type" value="Genomic_DNA"/>
</dbReference>
<protein>
    <recommendedName>
        <fullName evidence="3">Adenosylcobinamide amidohydrolase</fullName>
    </recommendedName>
</protein>
<name>A0A419SLU6_9BACL</name>
<organism evidence="1 2">
    <name type="scientific">Ammoniphilus oxalaticus</name>
    <dbReference type="NCBI Taxonomy" id="66863"/>
    <lineage>
        <taxon>Bacteria</taxon>
        <taxon>Bacillati</taxon>
        <taxon>Bacillota</taxon>
        <taxon>Bacilli</taxon>
        <taxon>Bacillales</taxon>
        <taxon>Paenibacillaceae</taxon>
        <taxon>Aneurinibacillus group</taxon>
        <taxon>Ammoniphilus</taxon>
    </lineage>
</organism>
<dbReference type="PANTHER" id="PTHR35336:SF5">
    <property type="entry name" value="ADENOSYLCOBINAMIDE AMIDOHYDROLASE"/>
    <property type="match status" value="1"/>
</dbReference>
<dbReference type="InterPro" id="IPR052209">
    <property type="entry name" value="CbiZ"/>
</dbReference>
<gene>
    <name evidence="1" type="ORF">BEP19_03660</name>
</gene>
<accession>A0A419SLU6</accession>
<dbReference type="Proteomes" id="UP000284219">
    <property type="component" value="Unassembled WGS sequence"/>
</dbReference>
<comment type="caution">
    <text evidence="1">The sequence shown here is derived from an EMBL/GenBank/DDBJ whole genome shotgun (WGS) entry which is preliminary data.</text>
</comment>
<dbReference type="AlphaFoldDB" id="A0A419SLU6"/>
<sequence length="234" mass="25173">MGQPFISGKREQLYQSASLREVRLMLKEDHILIEWDRAMTAVSSGLWGGGWHDGVRRIVNWRVPLDFACADPIALMEQQLRAWGYGSEQVIGLQTAADLHAASVIEETGDCFRLLCCTTAGIGNAARAGRPRQTYSAYSCGTINTALMVKGRLTPAAMINALLTATEAKAVALQDLGIRDENGEIASGTTTDSIALVVSQQGYEETHQFAGTATSIGHAIARSVYQSVVEAIGE</sequence>
<proteinExistence type="predicted"/>
<dbReference type="Pfam" id="PF01955">
    <property type="entry name" value="CbiZ"/>
    <property type="match status" value="1"/>
</dbReference>
<keyword evidence="2" id="KW-1185">Reference proteome</keyword>
<dbReference type="PANTHER" id="PTHR35336">
    <property type="entry name" value="ADENOSYLCOBINAMIDE AMIDOHYDROLASE"/>
    <property type="match status" value="1"/>
</dbReference>
<reference evidence="1 2" key="1">
    <citation type="submission" date="2016-08" db="EMBL/GenBank/DDBJ databases">
        <title>Novel Firmicute Genomes.</title>
        <authorList>
            <person name="Poppleton D.I."/>
            <person name="Gribaldo S."/>
        </authorList>
    </citation>
    <scope>NUCLEOTIDE SEQUENCE [LARGE SCALE GENOMIC DNA]</scope>
    <source>
        <strain evidence="1 2">RAOx-1</strain>
    </source>
</reference>
<dbReference type="OrthoDB" id="34339at2"/>
<evidence type="ECO:0008006" key="3">
    <source>
        <dbReference type="Google" id="ProtNLM"/>
    </source>
</evidence>
<evidence type="ECO:0000313" key="1">
    <source>
        <dbReference type="EMBL" id="RKD24944.1"/>
    </source>
</evidence>